<name>A0A3M7MJB3_9PLEO</name>
<feature type="compositionally biased region" description="Basic and acidic residues" evidence="1">
    <location>
        <begin position="235"/>
        <end position="248"/>
    </location>
</feature>
<proteinExistence type="predicted"/>
<dbReference type="Proteomes" id="UP000265663">
    <property type="component" value="Unassembled WGS sequence"/>
</dbReference>
<sequence>MAIPEATTKVASDKVVPTTALSKAIPIAPPPKATFPKATTSRAPSPKASPPKASPLRAPIPRTPLPRAPIPIAPLSIASLPKNPLPKNPLPKALPPNAPTPRYISSLLFPLYKLDTEVPKSSTRIKREEDFTPTQHLPDPVDGTLKSLSPIAKVSQGSLQLDLPCSNTFREPPRCMCGNLTGKFANFSPKRKVKDAFPMQPKIARRGFFAEAFIADMQDSTKVKVEEGASDVDEPEPKKIKLEREDSP</sequence>
<dbReference type="OrthoDB" id="3650389at2759"/>
<dbReference type="EMBL" id="KE747844">
    <property type="protein sequence ID" value="RMZ74570.1"/>
    <property type="molecule type" value="Genomic_DNA"/>
</dbReference>
<evidence type="ECO:0000313" key="2">
    <source>
        <dbReference type="EMBL" id="RMZ74570.1"/>
    </source>
</evidence>
<organism evidence="2 3">
    <name type="scientific">Pyrenophora seminiperda CCB06</name>
    <dbReference type="NCBI Taxonomy" id="1302712"/>
    <lineage>
        <taxon>Eukaryota</taxon>
        <taxon>Fungi</taxon>
        <taxon>Dikarya</taxon>
        <taxon>Ascomycota</taxon>
        <taxon>Pezizomycotina</taxon>
        <taxon>Dothideomycetes</taxon>
        <taxon>Pleosporomycetidae</taxon>
        <taxon>Pleosporales</taxon>
        <taxon>Pleosporineae</taxon>
        <taxon>Pleosporaceae</taxon>
        <taxon>Pyrenophora</taxon>
    </lineage>
</organism>
<reference evidence="2 3" key="1">
    <citation type="journal article" date="2014" name="PLoS ONE">
        <title>De novo Genome Assembly of the Fungal Plant Pathogen Pyrenophora semeniperda.</title>
        <authorList>
            <person name="Soliai M.M."/>
            <person name="Meyer S.E."/>
            <person name="Udall J.A."/>
            <person name="Elzinga D.E."/>
            <person name="Hermansen R.A."/>
            <person name="Bodily P.M."/>
            <person name="Hart A.A."/>
            <person name="Coleman C.E."/>
        </authorList>
    </citation>
    <scope>NUCLEOTIDE SEQUENCE [LARGE SCALE GENOMIC DNA]</scope>
    <source>
        <strain evidence="2 3">CCB06</strain>
        <tissue evidence="2">Mycelium</tissue>
    </source>
</reference>
<feature type="region of interest" description="Disordered" evidence="1">
    <location>
        <begin position="223"/>
        <end position="248"/>
    </location>
</feature>
<accession>A0A3M7MJB3</accession>
<feature type="region of interest" description="Disordered" evidence="1">
    <location>
        <begin position="26"/>
        <end position="67"/>
    </location>
</feature>
<keyword evidence="3" id="KW-1185">Reference proteome</keyword>
<gene>
    <name evidence="2" type="ORF">GMOD_00003624</name>
</gene>
<feature type="compositionally biased region" description="Low complexity" evidence="1">
    <location>
        <begin position="34"/>
        <end position="46"/>
    </location>
</feature>
<dbReference type="AlphaFoldDB" id="A0A3M7MJB3"/>
<evidence type="ECO:0000313" key="3">
    <source>
        <dbReference type="Proteomes" id="UP000265663"/>
    </source>
</evidence>
<protein>
    <submittedName>
        <fullName evidence="2">Conserved serine proline-rich</fullName>
    </submittedName>
</protein>
<evidence type="ECO:0000256" key="1">
    <source>
        <dbReference type="SAM" id="MobiDB-lite"/>
    </source>
</evidence>